<evidence type="ECO:0000256" key="7">
    <source>
        <dbReference type="ARBA" id="ARBA00023277"/>
    </source>
</evidence>
<protein>
    <submittedName>
        <fullName evidence="11">Alpha-galactosidase</fullName>
        <ecNumber evidence="11">3.2.1.22</ecNumber>
    </submittedName>
</protein>
<evidence type="ECO:0000256" key="5">
    <source>
        <dbReference type="ARBA" id="ARBA00023027"/>
    </source>
</evidence>
<dbReference type="EMBL" id="CP103300">
    <property type="protein sequence ID" value="UYM15511.1"/>
    <property type="molecule type" value="Genomic_DNA"/>
</dbReference>
<evidence type="ECO:0000256" key="1">
    <source>
        <dbReference type="ARBA" id="ARBA00001936"/>
    </source>
</evidence>
<evidence type="ECO:0000256" key="6">
    <source>
        <dbReference type="ARBA" id="ARBA00023211"/>
    </source>
</evidence>
<sequence>MKKLTIIGAGSIMFTRQLLSALFACKNLPPVKVVLEDLSHGKLEETYRLIGLMVEQAGVPVTLTMSTDQKEALRGADFVINAIQVGGLEPWRLDMEIPKKYGVDQEVGDTLGPGGIFRALRQIPPTLSVARDMEEVCPDALLLNYANPLAPLTWAVNKATSIQCIGLCYGVRYTASQLAGYLGVGPWVEHPHTPEAWQALMYHDVPEGFEYTFGGINHMTWLLDVRYQGRDMYPAIRALPDNDKAYDSDGVRCEVLKMFNYWCTENHWHMTDYVPWFRKNEAMINQFLPRRWNLLALEEKVHASAQAEVERQLAGKQPFRIERNMLNAPKLIEAMLTGERTRINGNLPNQTADGLLIPNLPAECMVEVPIHVDKAGLHPVAVGPLPTACAALNKTNINVQELVVEAALTGDLTAARQALAMDPVTGMACTLEQCHQMFAELAEAQKPWLDSRYFADKQG</sequence>
<keyword evidence="5 9" id="KW-0520">NAD</keyword>
<dbReference type="Pfam" id="PF11975">
    <property type="entry name" value="Glyco_hydro_4C"/>
    <property type="match status" value="1"/>
</dbReference>
<keyword evidence="4 9" id="KW-0378">Hydrolase</keyword>
<evidence type="ECO:0000256" key="3">
    <source>
        <dbReference type="ARBA" id="ARBA00022723"/>
    </source>
</evidence>
<dbReference type="PANTHER" id="PTHR32092">
    <property type="entry name" value="6-PHOSPHO-BETA-GLUCOSIDASE-RELATED"/>
    <property type="match status" value="1"/>
</dbReference>
<accession>A0ABY6GTY0</accession>
<dbReference type="SUPFAM" id="SSF51735">
    <property type="entry name" value="NAD(P)-binding Rossmann-fold domains"/>
    <property type="match status" value="1"/>
</dbReference>
<dbReference type="Gene3D" id="3.90.1820.10">
    <property type="entry name" value="AglA-like glucosidase"/>
    <property type="match status" value="1"/>
</dbReference>
<proteinExistence type="inferred from homology"/>
<evidence type="ECO:0000256" key="2">
    <source>
        <dbReference type="ARBA" id="ARBA00010141"/>
    </source>
</evidence>
<gene>
    <name evidence="11" type="primary">melA</name>
    <name evidence="11" type="ORF">NX720_22115</name>
</gene>
<dbReference type="InterPro" id="IPR001088">
    <property type="entry name" value="Glyco_hydro_4"/>
</dbReference>
<feature type="domain" description="Glycosyl hydrolase family 4 C-terminal" evidence="10">
    <location>
        <begin position="214"/>
        <end position="425"/>
    </location>
</feature>
<dbReference type="NCBIfam" id="NF011657">
    <property type="entry name" value="PRK15076.1"/>
    <property type="match status" value="1"/>
</dbReference>
<organism evidence="11 12">
    <name type="scientific">Endozoicomonas euniceicola</name>
    <dbReference type="NCBI Taxonomy" id="1234143"/>
    <lineage>
        <taxon>Bacteria</taxon>
        <taxon>Pseudomonadati</taxon>
        <taxon>Pseudomonadota</taxon>
        <taxon>Gammaproteobacteria</taxon>
        <taxon>Oceanospirillales</taxon>
        <taxon>Endozoicomonadaceae</taxon>
        <taxon>Endozoicomonas</taxon>
    </lineage>
</organism>
<evidence type="ECO:0000313" key="12">
    <source>
        <dbReference type="Proteomes" id="UP001163255"/>
    </source>
</evidence>
<dbReference type="InterPro" id="IPR053715">
    <property type="entry name" value="GH4_Enzyme_sf"/>
</dbReference>
<evidence type="ECO:0000313" key="11">
    <source>
        <dbReference type="EMBL" id="UYM15511.1"/>
    </source>
</evidence>
<dbReference type="EC" id="3.2.1.22" evidence="11"/>
<evidence type="ECO:0000256" key="9">
    <source>
        <dbReference type="RuleBase" id="RU361152"/>
    </source>
</evidence>
<dbReference type="GO" id="GO:0004557">
    <property type="term" value="F:alpha-galactosidase activity"/>
    <property type="evidence" value="ECO:0007669"/>
    <property type="project" value="UniProtKB-EC"/>
</dbReference>
<dbReference type="InterPro" id="IPR022616">
    <property type="entry name" value="Glyco_hydro_4_C"/>
</dbReference>
<dbReference type="InterPro" id="IPR015955">
    <property type="entry name" value="Lactate_DH/Glyco_Ohase_4_C"/>
</dbReference>
<keyword evidence="6" id="KW-0464">Manganese</keyword>
<dbReference type="PANTHER" id="PTHR32092:SF6">
    <property type="entry name" value="ALPHA-GALACTOSIDASE"/>
    <property type="match status" value="1"/>
</dbReference>
<comment type="similarity">
    <text evidence="2 9">Belongs to the glycosyl hydrolase 4 family.</text>
</comment>
<evidence type="ECO:0000256" key="4">
    <source>
        <dbReference type="ARBA" id="ARBA00022801"/>
    </source>
</evidence>
<evidence type="ECO:0000256" key="8">
    <source>
        <dbReference type="ARBA" id="ARBA00023295"/>
    </source>
</evidence>
<comment type="cofactor">
    <cofactor evidence="1">
        <name>Mn(2+)</name>
        <dbReference type="ChEBI" id="CHEBI:29035"/>
    </cofactor>
</comment>
<dbReference type="Proteomes" id="UP001163255">
    <property type="component" value="Chromosome"/>
</dbReference>
<dbReference type="Pfam" id="PF02056">
    <property type="entry name" value="Glyco_hydro_4"/>
    <property type="match status" value="1"/>
</dbReference>
<evidence type="ECO:0000259" key="10">
    <source>
        <dbReference type="Pfam" id="PF11975"/>
    </source>
</evidence>
<keyword evidence="7" id="KW-0119">Carbohydrate metabolism</keyword>
<reference evidence="11" key="1">
    <citation type="submission" date="2022-10" db="EMBL/GenBank/DDBJ databases">
        <title>Completed Genome Sequence of two octocoral isolated bacterium, Endozoicomonas euniceicola EF212T and Endozoicomonas gorgoniicola PS125T.</title>
        <authorList>
            <person name="Chiou Y.-J."/>
            <person name="Chen Y.-H."/>
        </authorList>
    </citation>
    <scope>NUCLEOTIDE SEQUENCE</scope>
    <source>
        <strain evidence="11">EF212</strain>
    </source>
</reference>
<dbReference type="RefSeq" id="WP_262597564.1">
    <property type="nucleotide sequence ID" value="NZ_CP103300.1"/>
</dbReference>
<name>A0ABY6GTY0_9GAMM</name>
<keyword evidence="12" id="KW-1185">Reference proteome</keyword>
<keyword evidence="8 9" id="KW-0326">Glycosidase</keyword>
<dbReference type="SUPFAM" id="SSF56327">
    <property type="entry name" value="LDH C-terminal domain-like"/>
    <property type="match status" value="1"/>
</dbReference>
<comment type="cofactor">
    <cofactor evidence="9">
        <name>NAD(+)</name>
        <dbReference type="ChEBI" id="CHEBI:57540"/>
    </cofactor>
    <text evidence="9">Binds 1 NAD(+) per subunit.</text>
</comment>
<dbReference type="InterPro" id="IPR036291">
    <property type="entry name" value="NAD(P)-bd_dom_sf"/>
</dbReference>
<dbReference type="PRINTS" id="PR00732">
    <property type="entry name" value="GLHYDRLASE4"/>
</dbReference>
<keyword evidence="3" id="KW-0479">Metal-binding</keyword>